<dbReference type="InterPro" id="IPR017941">
    <property type="entry name" value="Rieske_2Fe-2S"/>
</dbReference>
<evidence type="ECO:0000313" key="8">
    <source>
        <dbReference type="Proteomes" id="UP000077852"/>
    </source>
</evidence>
<keyword evidence="2" id="KW-0479">Metal-binding</keyword>
<evidence type="ECO:0000256" key="2">
    <source>
        <dbReference type="ARBA" id="ARBA00022723"/>
    </source>
</evidence>
<dbReference type="GO" id="GO:0016491">
    <property type="term" value="F:oxidoreductase activity"/>
    <property type="evidence" value="ECO:0007669"/>
    <property type="project" value="UniProtKB-KW"/>
</dbReference>
<dbReference type="Gene3D" id="2.102.10.10">
    <property type="entry name" value="Rieske [2Fe-2S] iron-sulphur domain"/>
    <property type="match status" value="1"/>
</dbReference>
<reference evidence="7 8" key="1">
    <citation type="submission" date="2016-03" db="EMBL/GenBank/DDBJ databases">
        <title>Genome sequence of Variovorax paradoxus KB5.</title>
        <authorList>
            <person name="Jeong H."/>
            <person name="Hong C.E."/>
            <person name="Jo S.H."/>
            <person name="Park J.M."/>
        </authorList>
    </citation>
    <scope>NUCLEOTIDE SEQUENCE [LARGE SCALE GENOMIC DNA]</scope>
    <source>
        <strain evidence="7 8">KB5</strain>
    </source>
</reference>
<dbReference type="CDD" id="cd08878">
    <property type="entry name" value="RHO_alpha_C_DMO-like"/>
    <property type="match status" value="1"/>
</dbReference>
<accession>A0AA91DN16</accession>
<keyword evidence="1" id="KW-0001">2Fe-2S</keyword>
<protein>
    <submittedName>
        <fullName evidence="7">(Fe-S)-binding protein</fullName>
    </submittedName>
</protein>
<dbReference type="RefSeq" id="WP_081269251.1">
    <property type="nucleotide sequence ID" value="NZ_LVHG01000056.1"/>
</dbReference>
<dbReference type="CDD" id="cd03479">
    <property type="entry name" value="Rieske_RO_Alpha_PhDO_like"/>
    <property type="match status" value="1"/>
</dbReference>
<proteinExistence type="predicted"/>
<evidence type="ECO:0000259" key="6">
    <source>
        <dbReference type="PROSITE" id="PS51296"/>
    </source>
</evidence>
<dbReference type="Proteomes" id="UP000077852">
    <property type="component" value="Unassembled WGS sequence"/>
</dbReference>
<dbReference type="Pfam" id="PF00355">
    <property type="entry name" value="Rieske"/>
    <property type="match status" value="1"/>
</dbReference>
<dbReference type="EMBL" id="LVHG01000056">
    <property type="protein sequence ID" value="OAK61431.1"/>
    <property type="molecule type" value="Genomic_DNA"/>
</dbReference>
<evidence type="ECO:0000256" key="5">
    <source>
        <dbReference type="ARBA" id="ARBA00023014"/>
    </source>
</evidence>
<keyword evidence="4" id="KW-0408">Iron</keyword>
<dbReference type="AlphaFoldDB" id="A0AA91DN16"/>
<feature type="domain" description="Rieske" evidence="6">
    <location>
        <begin position="44"/>
        <end position="148"/>
    </location>
</feature>
<name>A0AA91DN16_VARPD</name>
<dbReference type="SUPFAM" id="SSF55961">
    <property type="entry name" value="Bet v1-like"/>
    <property type="match status" value="1"/>
</dbReference>
<dbReference type="SUPFAM" id="SSF50022">
    <property type="entry name" value="ISP domain"/>
    <property type="match status" value="1"/>
</dbReference>
<dbReference type="Gene3D" id="3.90.380.10">
    <property type="entry name" value="Naphthalene 1,2-dioxygenase Alpha Subunit, Chain A, domain 1"/>
    <property type="match status" value="1"/>
</dbReference>
<dbReference type="GO" id="GO:0046872">
    <property type="term" value="F:metal ion binding"/>
    <property type="evidence" value="ECO:0007669"/>
    <property type="project" value="UniProtKB-KW"/>
</dbReference>
<dbReference type="InterPro" id="IPR050584">
    <property type="entry name" value="Cholesterol_7-desaturase"/>
</dbReference>
<sequence>MTTKKTILIKPYSAYEREQSTSEDAELTHVEGNAPAGEYLRRFWQPIALSSELGELPKKVRMFGEPLVLFRTKSGTPGLLELHCSHRGTSLEFGICEDEGLRCCYHGWLFGVDGTILETPGDPPESTLRHNVCHGAYPVIEYKGLIFGYFGPPELKPEFPVYDSYEREGDRLVPYVITYPCNWLQVHENVMDPAHAVFLHTRISFTQFAEVWGELPEMDFVPTPAGMVYVTTRRWGDNVWVRSNDILLPNLAQVGHIWEDGAEPKAFSRVAITRWTTPVDNTTCRIIGWRHFHPEADPRGIADESLCGVESVDFFGQNGDRPYEDRQRMPGDFDAQASQRPIAVHQMENLTRCDRGVAMLRQLLRRQIKRVAEGQAPTLSPVRSGGLVPTYAHDTVVQIPAAESADPQADAERLREIAKAITNIVVKGAHHEAADRDAQVHALIRAYVDAQRETVS</sequence>
<evidence type="ECO:0000256" key="4">
    <source>
        <dbReference type="ARBA" id="ARBA00023004"/>
    </source>
</evidence>
<dbReference type="PANTHER" id="PTHR21266:SF59">
    <property type="entry name" value="BLR4922 PROTEIN"/>
    <property type="match status" value="1"/>
</dbReference>
<dbReference type="InterPro" id="IPR036922">
    <property type="entry name" value="Rieske_2Fe-2S_sf"/>
</dbReference>
<comment type="caution">
    <text evidence="7">The sequence shown here is derived from an EMBL/GenBank/DDBJ whole genome shotgun (WGS) entry which is preliminary data.</text>
</comment>
<keyword evidence="5" id="KW-0411">Iron-sulfur</keyword>
<evidence type="ECO:0000313" key="7">
    <source>
        <dbReference type="EMBL" id="OAK61431.1"/>
    </source>
</evidence>
<dbReference type="PANTHER" id="PTHR21266">
    <property type="entry name" value="IRON-SULFUR DOMAIN CONTAINING PROTEIN"/>
    <property type="match status" value="1"/>
</dbReference>
<evidence type="ECO:0000256" key="1">
    <source>
        <dbReference type="ARBA" id="ARBA00022714"/>
    </source>
</evidence>
<organism evidence="7 8">
    <name type="scientific">Variovorax paradoxus</name>
    <dbReference type="NCBI Taxonomy" id="34073"/>
    <lineage>
        <taxon>Bacteria</taxon>
        <taxon>Pseudomonadati</taxon>
        <taxon>Pseudomonadota</taxon>
        <taxon>Betaproteobacteria</taxon>
        <taxon>Burkholderiales</taxon>
        <taxon>Comamonadaceae</taxon>
        <taxon>Variovorax</taxon>
    </lineage>
</organism>
<dbReference type="GO" id="GO:0051537">
    <property type="term" value="F:2 iron, 2 sulfur cluster binding"/>
    <property type="evidence" value="ECO:0007669"/>
    <property type="project" value="UniProtKB-KW"/>
</dbReference>
<keyword evidence="3" id="KW-0560">Oxidoreductase</keyword>
<dbReference type="PROSITE" id="PS51296">
    <property type="entry name" value="RIESKE"/>
    <property type="match status" value="1"/>
</dbReference>
<evidence type="ECO:0000256" key="3">
    <source>
        <dbReference type="ARBA" id="ARBA00023002"/>
    </source>
</evidence>
<gene>
    <name evidence="7" type="ORF">A3K87_21125</name>
</gene>